<feature type="domain" description="HAT C-terminal dimerisation" evidence="1">
    <location>
        <begin position="19"/>
        <end position="101"/>
    </location>
</feature>
<comment type="caution">
    <text evidence="2">The sequence shown here is derived from an EMBL/GenBank/DDBJ whole genome shotgun (WGS) entry which is preliminary data.</text>
</comment>
<dbReference type="Pfam" id="PF05699">
    <property type="entry name" value="Dimer_Tnp_hAT"/>
    <property type="match status" value="1"/>
</dbReference>
<dbReference type="PANTHER" id="PTHR23272">
    <property type="entry name" value="BED FINGER-RELATED"/>
    <property type="match status" value="1"/>
</dbReference>
<accession>A0A498K962</accession>
<evidence type="ECO:0000313" key="3">
    <source>
        <dbReference type="Proteomes" id="UP000290289"/>
    </source>
</evidence>
<dbReference type="STRING" id="3750.A0A498K962"/>
<dbReference type="PANTHER" id="PTHR23272:SF184">
    <property type="entry name" value="OS03G0311250 PROTEIN"/>
    <property type="match status" value="1"/>
</dbReference>
<dbReference type="GO" id="GO:0046983">
    <property type="term" value="F:protein dimerization activity"/>
    <property type="evidence" value="ECO:0007669"/>
    <property type="project" value="InterPro"/>
</dbReference>
<protein>
    <recommendedName>
        <fullName evidence="1">HAT C-terminal dimerisation domain-containing protein</fullName>
    </recommendedName>
</protein>
<organism evidence="2 3">
    <name type="scientific">Malus domestica</name>
    <name type="common">Apple</name>
    <name type="synonym">Pyrus malus</name>
    <dbReference type="NCBI Taxonomy" id="3750"/>
    <lineage>
        <taxon>Eukaryota</taxon>
        <taxon>Viridiplantae</taxon>
        <taxon>Streptophyta</taxon>
        <taxon>Embryophyta</taxon>
        <taxon>Tracheophyta</taxon>
        <taxon>Spermatophyta</taxon>
        <taxon>Magnoliopsida</taxon>
        <taxon>eudicotyledons</taxon>
        <taxon>Gunneridae</taxon>
        <taxon>Pentapetalae</taxon>
        <taxon>rosids</taxon>
        <taxon>fabids</taxon>
        <taxon>Rosales</taxon>
        <taxon>Rosaceae</taxon>
        <taxon>Amygdaloideae</taxon>
        <taxon>Maleae</taxon>
        <taxon>Malus</taxon>
    </lineage>
</organism>
<dbReference type="EMBL" id="RDQH01000329">
    <property type="protein sequence ID" value="RXI03968.1"/>
    <property type="molecule type" value="Genomic_DNA"/>
</dbReference>
<dbReference type="Proteomes" id="UP000290289">
    <property type="component" value="Chromosome 3"/>
</dbReference>
<dbReference type="SUPFAM" id="SSF53098">
    <property type="entry name" value="Ribonuclease H-like"/>
    <property type="match status" value="1"/>
</dbReference>
<name>A0A498K962_MALDO</name>
<proteinExistence type="predicted"/>
<dbReference type="AlphaFoldDB" id="A0A498K962"/>
<reference evidence="2 3" key="1">
    <citation type="submission" date="2018-10" db="EMBL/GenBank/DDBJ databases">
        <title>A high-quality apple genome assembly.</title>
        <authorList>
            <person name="Hu J."/>
        </authorList>
    </citation>
    <scope>NUCLEOTIDE SEQUENCE [LARGE SCALE GENOMIC DNA]</scope>
    <source>
        <strain evidence="3">cv. HFTH1</strain>
        <tissue evidence="2">Young leaf</tissue>
    </source>
</reference>
<evidence type="ECO:0000313" key="2">
    <source>
        <dbReference type="EMBL" id="RXI03968.1"/>
    </source>
</evidence>
<gene>
    <name evidence="2" type="ORF">DVH24_038242</name>
</gene>
<sequence>MADFDKRYKKGSILCTKSELRKYLDEERLERKQELDILSRWKVDQFHYPVLSRLACDVLTILVSIVTSESVFSIGARVIHQYRSCLLPETIQALLCTRDWFFDKRALRKESADLEEHTINPSIAYTLCECSPQNQSMEHGMFNPS</sequence>
<evidence type="ECO:0000259" key="1">
    <source>
        <dbReference type="Pfam" id="PF05699"/>
    </source>
</evidence>
<keyword evidence="3" id="KW-1185">Reference proteome</keyword>
<dbReference type="InterPro" id="IPR012337">
    <property type="entry name" value="RNaseH-like_sf"/>
</dbReference>
<dbReference type="InterPro" id="IPR008906">
    <property type="entry name" value="HATC_C_dom"/>
</dbReference>